<dbReference type="eggNOG" id="KOG1939">
    <property type="taxonomic scope" value="Eukaryota"/>
</dbReference>
<dbReference type="KEGG" id="uma:UMAG_03902"/>
<dbReference type="InterPro" id="IPR045079">
    <property type="entry name" value="Oxoprolinase-like"/>
</dbReference>
<dbReference type="VEuPathDB" id="FungiDB:UMAG_03902"/>
<feature type="region of interest" description="Disordered" evidence="1">
    <location>
        <begin position="709"/>
        <end position="730"/>
    </location>
</feature>
<dbReference type="FunCoup" id="A0A0D1DZ67">
    <property type="interactions" value="89"/>
</dbReference>
<feature type="compositionally biased region" description="Acidic residues" evidence="1">
    <location>
        <begin position="715"/>
        <end position="725"/>
    </location>
</feature>
<dbReference type="GO" id="GO:0005829">
    <property type="term" value="C:cytosol"/>
    <property type="evidence" value="ECO:0000318"/>
    <property type="project" value="GO_Central"/>
</dbReference>
<protein>
    <recommendedName>
        <fullName evidence="6">5-oxoprolinase</fullName>
    </recommendedName>
</protein>
<dbReference type="InterPro" id="IPR002821">
    <property type="entry name" value="Hydantoinase_A"/>
</dbReference>
<dbReference type="EMBL" id="CM003150">
    <property type="protein sequence ID" value="KIS67845.1"/>
    <property type="molecule type" value="Genomic_DNA"/>
</dbReference>
<dbReference type="OrthoDB" id="3643at2759"/>
<dbReference type="GO" id="GO:0006749">
    <property type="term" value="P:glutathione metabolic process"/>
    <property type="evidence" value="ECO:0000318"/>
    <property type="project" value="GO_Central"/>
</dbReference>
<gene>
    <name evidence="4" type="ORF">UMAG_03902</name>
</gene>
<dbReference type="STRING" id="237631.A0A0D1DZ67"/>
<evidence type="ECO:0000313" key="5">
    <source>
        <dbReference type="Proteomes" id="UP000000561"/>
    </source>
</evidence>
<reference evidence="4 5" key="1">
    <citation type="journal article" date="2006" name="Nature">
        <title>Insights from the genome of the biotrophic fungal plant pathogen Ustilago maydis.</title>
        <authorList>
            <person name="Kamper J."/>
            <person name="Kahmann R."/>
            <person name="Bolker M."/>
            <person name="Ma L.J."/>
            <person name="Brefort T."/>
            <person name="Saville B.J."/>
            <person name="Banuett F."/>
            <person name="Kronstad J.W."/>
            <person name="Gold S.E."/>
            <person name="Muller O."/>
            <person name="Perlin M.H."/>
            <person name="Wosten H.A."/>
            <person name="de Vries R."/>
            <person name="Ruiz-Herrera J."/>
            <person name="Reynaga-Pena C.G."/>
            <person name="Snetselaar K."/>
            <person name="McCann M."/>
            <person name="Perez-Martin J."/>
            <person name="Feldbrugge M."/>
            <person name="Basse C.W."/>
            <person name="Steinberg G."/>
            <person name="Ibeas J.I."/>
            <person name="Holloman W."/>
            <person name="Guzman P."/>
            <person name="Farman M."/>
            <person name="Stajich J.E."/>
            <person name="Sentandreu R."/>
            <person name="Gonzalez-Prieto J.M."/>
            <person name="Kennell J.C."/>
            <person name="Molina L."/>
            <person name="Schirawski J."/>
            <person name="Mendoza-Mendoza A."/>
            <person name="Greilinger D."/>
            <person name="Munch K."/>
            <person name="Rossel N."/>
            <person name="Scherer M."/>
            <person name="Vranes M."/>
            <person name="Ladendorf O."/>
            <person name="Vincon V."/>
            <person name="Fuchs U."/>
            <person name="Sandrock B."/>
            <person name="Meng S."/>
            <person name="Ho E.C."/>
            <person name="Cahill M.J."/>
            <person name="Boyce K.J."/>
            <person name="Klose J."/>
            <person name="Klosterman S.J."/>
            <person name="Deelstra H.J."/>
            <person name="Ortiz-Castellanos L."/>
            <person name="Li W."/>
            <person name="Sanchez-Alonso P."/>
            <person name="Schreier P.H."/>
            <person name="Hauser-Hahn I."/>
            <person name="Vaupel M."/>
            <person name="Koopmann E."/>
            <person name="Friedrich G."/>
            <person name="Voss H."/>
            <person name="Schluter T."/>
            <person name="Margolis J."/>
            <person name="Platt D."/>
            <person name="Swimmer C."/>
            <person name="Gnirke A."/>
            <person name="Chen F."/>
            <person name="Vysotskaia V."/>
            <person name="Mannhaupt G."/>
            <person name="Guldener U."/>
            <person name="Munsterkotter M."/>
            <person name="Haase D."/>
            <person name="Oesterheld M."/>
            <person name="Mewes H.W."/>
            <person name="Mauceli E.W."/>
            <person name="DeCaprio D."/>
            <person name="Wade C.M."/>
            <person name="Butler J."/>
            <person name="Young S."/>
            <person name="Jaffe D.B."/>
            <person name="Calvo S."/>
            <person name="Nusbaum C."/>
            <person name="Galagan J."/>
            <person name="Birren B.W."/>
        </authorList>
    </citation>
    <scope>NUCLEOTIDE SEQUENCE [LARGE SCALE GENOMIC DNA]</scope>
    <source>
        <strain evidence="5">DSM 14603 / FGSC 9021 / UM521</strain>
    </source>
</reference>
<evidence type="ECO:0000256" key="1">
    <source>
        <dbReference type="SAM" id="MobiDB-lite"/>
    </source>
</evidence>
<dbReference type="OMA" id="HAMTVSV"/>
<dbReference type="InterPro" id="IPR008040">
    <property type="entry name" value="Hydant_A_N"/>
</dbReference>
<evidence type="ECO:0008006" key="6">
    <source>
        <dbReference type="Google" id="ProtNLM"/>
    </source>
</evidence>
<dbReference type="Pfam" id="PF01968">
    <property type="entry name" value="Hydantoinase_A"/>
    <property type="match status" value="1"/>
</dbReference>
<dbReference type="GeneID" id="23564231"/>
<accession>A0A0D1DZ67</accession>
<dbReference type="GO" id="GO:0017168">
    <property type="term" value="F:5-oxoprolinase (ATP-hydrolyzing) activity"/>
    <property type="evidence" value="ECO:0000318"/>
    <property type="project" value="GO_Central"/>
</dbReference>
<evidence type="ECO:0000313" key="4">
    <source>
        <dbReference type="EMBL" id="KIS67845.1"/>
    </source>
</evidence>
<name>A0A0D1DZ67_MYCMD</name>
<dbReference type="PANTHER" id="PTHR11365">
    <property type="entry name" value="5-OXOPROLINASE RELATED"/>
    <property type="match status" value="1"/>
</dbReference>
<keyword evidence="5" id="KW-1185">Reference proteome</keyword>
<dbReference type="Proteomes" id="UP000000561">
    <property type="component" value="Chromosome 11"/>
</dbReference>
<evidence type="ECO:0000259" key="3">
    <source>
        <dbReference type="Pfam" id="PF05378"/>
    </source>
</evidence>
<evidence type="ECO:0000259" key="2">
    <source>
        <dbReference type="Pfam" id="PF01968"/>
    </source>
</evidence>
<feature type="domain" description="Hydantoinase A/oxoprolinase" evidence="2">
    <location>
        <begin position="283"/>
        <end position="581"/>
    </location>
</feature>
<sequence>MPSSNRIQIAIDRGGTFTDCLGRIPPKTPGDQPTDIVIKLLSHDPANYKDAPTEGVRRILEQAYNMQLPRGHKIDTSNIEYIRLSTTVATNALLERKGERHALVITKGFKDLIQIGNQSRPSIFDLAIKKPEVLYSGVLEVDERVTLVGYTSDPSARENAVQFDLESSPNDVYISRIKSAYKGTDQPPNAYDAQGKPTGPPEIVRGISGEAVAILKKPDEELLKRQLHALYHEHGYRSLAVVLMHSYTYPRHEQIIKKIALDVGFQTVSCSSQLMPMIKMVPRATSSTADAYLTPVLQSYIDGFFSGFEDSLRSGQAGTKVEFMMSDGGLTSVDHFSGLKSIISGPAGGVVGMALTSYDQQDKRPIIGFDMGGTSTDVSRYDGQYEQVFETTLDGITIQSAQLDVNTVASGGSSRLFFRNGLFTVGPESASAHPGPTCYRKGGPLAITDANLVTGRLAVEMFPKIFGPDENQGLDAEASLKAFQELTDEINANSADGRKLSVDEVAQGFIRVANEIMCRPIRALTEARGYSASKHILASFGGAGGQHACSLARSLGIRTVIIHKYSSILSAYGMALADRVFEHQEPCSETWQGASSAAQQRISKRVEELKCKVRRELQAQGFTHDRIELQTLLNLRYEGTDTALMTLQPADGGWHFERVFVDKYRHEFGLVLDDKNIIVDDIRVRGIGKSFDSLGRTVLDEYRELFASETTETQEQQEQEQEQGQEQERADELPKLAVRKVFFDQRRLDTPVIMLDALRKGTRVHGPAILVDQTQTILLEPRCTAHLTSQAVLINVLYDS</sequence>
<organism evidence="4 5">
    <name type="scientific">Mycosarcoma maydis</name>
    <name type="common">Corn smut fungus</name>
    <name type="synonym">Ustilago maydis</name>
    <dbReference type="NCBI Taxonomy" id="5270"/>
    <lineage>
        <taxon>Eukaryota</taxon>
        <taxon>Fungi</taxon>
        <taxon>Dikarya</taxon>
        <taxon>Basidiomycota</taxon>
        <taxon>Ustilaginomycotina</taxon>
        <taxon>Ustilaginomycetes</taxon>
        <taxon>Ustilaginales</taxon>
        <taxon>Ustilaginaceae</taxon>
        <taxon>Mycosarcoma</taxon>
    </lineage>
</organism>
<dbReference type="InParanoid" id="A0A0D1DZ67"/>
<dbReference type="AlphaFoldDB" id="A0A0D1DZ67"/>
<dbReference type="RefSeq" id="XP_011390383.1">
    <property type="nucleotide sequence ID" value="XM_011392081.1"/>
</dbReference>
<dbReference type="Pfam" id="PF05378">
    <property type="entry name" value="Hydant_A_N"/>
    <property type="match status" value="1"/>
</dbReference>
<feature type="domain" description="Hydantoinase/oxoprolinase N-terminal" evidence="3">
    <location>
        <begin position="9"/>
        <end position="263"/>
    </location>
</feature>
<dbReference type="PANTHER" id="PTHR11365:SF2">
    <property type="entry name" value="5-OXOPROLINASE"/>
    <property type="match status" value="1"/>
</dbReference>
<proteinExistence type="predicted"/>